<dbReference type="EMBL" id="BART01014363">
    <property type="protein sequence ID" value="GAG87813.1"/>
    <property type="molecule type" value="Genomic_DNA"/>
</dbReference>
<proteinExistence type="predicted"/>
<sequence length="51" mass="5246">MNTLSTNFNRFWIAVTSALSPSGGVDVVVVSRGINGPAEGGIIRGINGETI</sequence>
<comment type="caution">
    <text evidence="1">The sequence shown here is derived from an EMBL/GenBank/DDBJ whole genome shotgun (WGS) entry which is preliminary data.</text>
</comment>
<dbReference type="AlphaFoldDB" id="X1BUF5"/>
<organism evidence="1">
    <name type="scientific">marine sediment metagenome</name>
    <dbReference type="NCBI Taxonomy" id="412755"/>
    <lineage>
        <taxon>unclassified sequences</taxon>
        <taxon>metagenomes</taxon>
        <taxon>ecological metagenomes</taxon>
    </lineage>
</organism>
<reference evidence="1" key="1">
    <citation type="journal article" date="2014" name="Front. Microbiol.">
        <title>High frequency of phylogenetically diverse reductive dehalogenase-homologous genes in deep subseafloor sedimentary metagenomes.</title>
        <authorList>
            <person name="Kawai M."/>
            <person name="Futagami T."/>
            <person name="Toyoda A."/>
            <person name="Takaki Y."/>
            <person name="Nishi S."/>
            <person name="Hori S."/>
            <person name="Arai W."/>
            <person name="Tsubouchi T."/>
            <person name="Morono Y."/>
            <person name="Uchiyama I."/>
            <person name="Ito T."/>
            <person name="Fujiyama A."/>
            <person name="Inagaki F."/>
            <person name="Takami H."/>
        </authorList>
    </citation>
    <scope>NUCLEOTIDE SEQUENCE</scope>
    <source>
        <strain evidence="1">Expedition CK06-06</strain>
    </source>
</reference>
<accession>X1BUF5</accession>
<protein>
    <submittedName>
        <fullName evidence="1">Uncharacterized protein</fullName>
    </submittedName>
</protein>
<evidence type="ECO:0000313" key="1">
    <source>
        <dbReference type="EMBL" id="GAG87813.1"/>
    </source>
</evidence>
<name>X1BUF5_9ZZZZ</name>
<gene>
    <name evidence="1" type="ORF">S01H4_28714</name>
</gene>